<organism evidence="3 4">
    <name type="scientific">Ascobolus immersus RN42</name>
    <dbReference type="NCBI Taxonomy" id="1160509"/>
    <lineage>
        <taxon>Eukaryota</taxon>
        <taxon>Fungi</taxon>
        <taxon>Dikarya</taxon>
        <taxon>Ascomycota</taxon>
        <taxon>Pezizomycotina</taxon>
        <taxon>Pezizomycetes</taxon>
        <taxon>Pezizales</taxon>
        <taxon>Ascobolaceae</taxon>
        <taxon>Ascobolus</taxon>
    </lineage>
</organism>
<evidence type="ECO:0000313" key="3">
    <source>
        <dbReference type="EMBL" id="RPA80522.1"/>
    </source>
</evidence>
<feature type="region of interest" description="Disordered" evidence="1">
    <location>
        <begin position="1"/>
        <end position="49"/>
    </location>
</feature>
<feature type="region of interest" description="Disordered" evidence="1">
    <location>
        <begin position="54"/>
        <end position="73"/>
    </location>
</feature>
<feature type="transmembrane region" description="Helical" evidence="2">
    <location>
        <begin position="104"/>
        <end position="122"/>
    </location>
</feature>
<evidence type="ECO:0000256" key="2">
    <source>
        <dbReference type="SAM" id="Phobius"/>
    </source>
</evidence>
<keyword evidence="4" id="KW-1185">Reference proteome</keyword>
<dbReference type="EMBL" id="ML119687">
    <property type="protein sequence ID" value="RPA80522.1"/>
    <property type="molecule type" value="Genomic_DNA"/>
</dbReference>
<gene>
    <name evidence="3" type="ORF">BJ508DRAFT_307338</name>
</gene>
<reference evidence="3 4" key="1">
    <citation type="journal article" date="2018" name="Nat. Ecol. Evol.">
        <title>Pezizomycetes genomes reveal the molecular basis of ectomycorrhizal truffle lifestyle.</title>
        <authorList>
            <person name="Murat C."/>
            <person name="Payen T."/>
            <person name="Noel B."/>
            <person name="Kuo A."/>
            <person name="Morin E."/>
            <person name="Chen J."/>
            <person name="Kohler A."/>
            <person name="Krizsan K."/>
            <person name="Balestrini R."/>
            <person name="Da Silva C."/>
            <person name="Montanini B."/>
            <person name="Hainaut M."/>
            <person name="Levati E."/>
            <person name="Barry K.W."/>
            <person name="Belfiori B."/>
            <person name="Cichocki N."/>
            <person name="Clum A."/>
            <person name="Dockter R.B."/>
            <person name="Fauchery L."/>
            <person name="Guy J."/>
            <person name="Iotti M."/>
            <person name="Le Tacon F."/>
            <person name="Lindquist E.A."/>
            <person name="Lipzen A."/>
            <person name="Malagnac F."/>
            <person name="Mello A."/>
            <person name="Molinier V."/>
            <person name="Miyauchi S."/>
            <person name="Poulain J."/>
            <person name="Riccioni C."/>
            <person name="Rubini A."/>
            <person name="Sitrit Y."/>
            <person name="Splivallo R."/>
            <person name="Traeger S."/>
            <person name="Wang M."/>
            <person name="Zifcakova L."/>
            <person name="Wipf D."/>
            <person name="Zambonelli A."/>
            <person name="Paolocci F."/>
            <person name="Nowrousian M."/>
            <person name="Ottonello S."/>
            <person name="Baldrian P."/>
            <person name="Spatafora J.W."/>
            <person name="Henrissat B."/>
            <person name="Nagy L.G."/>
            <person name="Aury J.M."/>
            <person name="Wincker P."/>
            <person name="Grigoriev I.V."/>
            <person name="Bonfante P."/>
            <person name="Martin F.M."/>
        </authorList>
    </citation>
    <scope>NUCLEOTIDE SEQUENCE [LARGE SCALE GENOMIC DNA]</scope>
    <source>
        <strain evidence="3 4">RN42</strain>
    </source>
</reference>
<evidence type="ECO:0000256" key="1">
    <source>
        <dbReference type="SAM" id="MobiDB-lite"/>
    </source>
</evidence>
<evidence type="ECO:0000313" key="4">
    <source>
        <dbReference type="Proteomes" id="UP000275078"/>
    </source>
</evidence>
<dbReference type="AlphaFoldDB" id="A0A3N4I337"/>
<dbReference type="Proteomes" id="UP000275078">
    <property type="component" value="Unassembled WGS sequence"/>
</dbReference>
<name>A0A3N4I337_ASCIM</name>
<accession>A0A3N4I337</accession>
<protein>
    <submittedName>
        <fullName evidence="3">Uncharacterized protein</fullName>
    </submittedName>
</protein>
<sequence length="123" mass="12772">MQGHPHSLQGGGKPQSLNEAKISNSIGTTAPDPDPSTNPVVSLRQVRPSSQPIGWSWTAKIGGSGSGGMRKAVKRRLTEDASVGRIGGYVSEGIQARGASEGPVIPIVLISLVTIVLGSYLWT</sequence>
<keyword evidence="2" id="KW-0812">Transmembrane</keyword>
<keyword evidence="2" id="KW-0472">Membrane</keyword>
<keyword evidence="2" id="KW-1133">Transmembrane helix</keyword>
<feature type="compositionally biased region" description="Polar residues" evidence="1">
    <location>
        <begin position="15"/>
        <end position="28"/>
    </location>
</feature>
<proteinExistence type="predicted"/>